<evidence type="ECO:0000256" key="2">
    <source>
        <dbReference type="RuleBase" id="RU004328"/>
    </source>
</evidence>
<dbReference type="GO" id="GO:0033897">
    <property type="term" value="F:ribonuclease T2 activity"/>
    <property type="evidence" value="ECO:0007669"/>
    <property type="project" value="InterPro"/>
</dbReference>
<protein>
    <submittedName>
        <fullName evidence="4">Probable ribonuclease</fullName>
    </submittedName>
</protein>
<reference evidence="4 5" key="1">
    <citation type="journal article" date="2010" name="J. Bacteriol.">
        <title>Genome sequence of Fulvimarina pelagi HTCC2506T, a Mn(II)-oxidizing alphaproteobacterium possessing an aerobic anoxygenic photosynthetic gene cluster and Xanthorhodopsin.</title>
        <authorList>
            <person name="Kang I."/>
            <person name="Oh H.M."/>
            <person name="Lim S.I."/>
            <person name="Ferriera S."/>
            <person name="Giovannoni S.J."/>
            <person name="Cho J.C."/>
        </authorList>
    </citation>
    <scope>NUCLEOTIDE SEQUENCE [LARGE SCALE GENOMIC DNA]</scope>
    <source>
        <strain evidence="4 5">HTCC2506</strain>
    </source>
</reference>
<dbReference type="HOGENOM" id="CLU_066430_0_0_5"/>
<evidence type="ECO:0000256" key="3">
    <source>
        <dbReference type="SAM" id="MobiDB-lite"/>
    </source>
</evidence>
<organism evidence="4 5">
    <name type="scientific">Fulvimarina pelagi HTCC2506</name>
    <dbReference type="NCBI Taxonomy" id="314231"/>
    <lineage>
        <taxon>Bacteria</taxon>
        <taxon>Pseudomonadati</taxon>
        <taxon>Pseudomonadota</taxon>
        <taxon>Alphaproteobacteria</taxon>
        <taxon>Hyphomicrobiales</taxon>
        <taxon>Aurantimonadaceae</taxon>
        <taxon>Fulvimarina</taxon>
    </lineage>
</organism>
<dbReference type="eggNOG" id="COG3719">
    <property type="taxonomic scope" value="Bacteria"/>
</dbReference>
<accession>Q0G3C0</accession>
<dbReference type="PANTHER" id="PTHR11240:SF22">
    <property type="entry name" value="RIBONUCLEASE T2"/>
    <property type="match status" value="1"/>
</dbReference>
<dbReference type="PANTHER" id="PTHR11240">
    <property type="entry name" value="RIBONUCLEASE T2"/>
    <property type="match status" value="1"/>
</dbReference>
<dbReference type="STRING" id="217511.GCA_001463845_02735"/>
<dbReference type="PROSITE" id="PS00530">
    <property type="entry name" value="RNASE_T2_1"/>
    <property type="match status" value="1"/>
</dbReference>
<proteinExistence type="inferred from homology"/>
<sequence length="389" mass="42448">MRIAVIPALNPRYRAFRLKRAERSPSRYRSLTLPTRRIVLSAAFAFCAMVMIAKEATAQGVTGDSFVASESCPAFQSIRKGTNPGEVSTVQGIQYEIIDVNGNDPTHYRIRMPEARPQERWVAMECGSLASASSVQLSESPYGDPRGANALAEALGGPSGKAAATAPSEATDQQSPSGTYVLAANWHPAFCELRPRSRDCRSGGMEDGFKLHGLWPQPRNNEYCDVSRRDIAADQRGQWRDLPEPQITMATEQALAKAMPGMVADLHKHEWIKHGTCYEADAEEYFTDSLALVEKLNASPVGKLFRSNRGRELTSEEVRAVFDDAFGRGAGKRVLVDCNDDDGRSIINELQVNLEGEITPESDLGDLILNASTSPPGCRSGIVDRSGSQ</sequence>
<dbReference type="InterPro" id="IPR036430">
    <property type="entry name" value="RNase_T2-like_sf"/>
</dbReference>
<dbReference type="Pfam" id="PF00445">
    <property type="entry name" value="Ribonuclease_T2"/>
    <property type="match status" value="1"/>
</dbReference>
<evidence type="ECO:0000313" key="4">
    <source>
        <dbReference type="EMBL" id="EAU41911.1"/>
    </source>
</evidence>
<comment type="caution">
    <text evidence="4">The sequence shown here is derived from an EMBL/GenBank/DDBJ whole genome shotgun (WGS) entry which is preliminary data.</text>
</comment>
<keyword evidence="5" id="KW-1185">Reference proteome</keyword>
<dbReference type="EMBL" id="AATP01000002">
    <property type="protein sequence ID" value="EAU41911.1"/>
    <property type="molecule type" value="Genomic_DNA"/>
</dbReference>
<feature type="region of interest" description="Disordered" evidence="3">
    <location>
        <begin position="137"/>
        <end position="176"/>
    </location>
</feature>
<dbReference type="PROSITE" id="PS00531">
    <property type="entry name" value="RNASE_T2_2"/>
    <property type="match status" value="1"/>
</dbReference>
<dbReference type="Proteomes" id="UP000004310">
    <property type="component" value="Unassembled WGS sequence"/>
</dbReference>
<dbReference type="Gene3D" id="3.90.730.10">
    <property type="entry name" value="Ribonuclease T2-like"/>
    <property type="match status" value="1"/>
</dbReference>
<dbReference type="InterPro" id="IPR018188">
    <property type="entry name" value="RNase_T2_His_AS_1"/>
</dbReference>
<gene>
    <name evidence="4" type="ORF">FP2506_15799</name>
</gene>
<evidence type="ECO:0000256" key="1">
    <source>
        <dbReference type="ARBA" id="ARBA00007469"/>
    </source>
</evidence>
<name>Q0G3C0_9HYPH</name>
<dbReference type="InterPro" id="IPR001568">
    <property type="entry name" value="RNase_T2-like"/>
</dbReference>
<dbReference type="GO" id="GO:0006401">
    <property type="term" value="P:RNA catabolic process"/>
    <property type="evidence" value="ECO:0007669"/>
    <property type="project" value="TreeGrafter"/>
</dbReference>
<comment type="similarity">
    <text evidence="1 2">Belongs to the RNase T2 family.</text>
</comment>
<dbReference type="SUPFAM" id="SSF55895">
    <property type="entry name" value="Ribonuclease Rh-like"/>
    <property type="match status" value="1"/>
</dbReference>
<dbReference type="AlphaFoldDB" id="Q0G3C0"/>
<evidence type="ECO:0000313" key="5">
    <source>
        <dbReference type="Proteomes" id="UP000004310"/>
    </source>
</evidence>
<dbReference type="GO" id="GO:0003723">
    <property type="term" value="F:RNA binding"/>
    <property type="evidence" value="ECO:0007669"/>
    <property type="project" value="InterPro"/>
</dbReference>
<dbReference type="InterPro" id="IPR033130">
    <property type="entry name" value="RNase_T2_His_AS_2"/>
</dbReference>